<dbReference type="GO" id="GO:0008233">
    <property type="term" value="F:peptidase activity"/>
    <property type="evidence" value="ECO:0007669"/>
    <property type="project" value="UniProtKB-KW"/>
</dbReference>
<dbReference type="EC" id="3.4.21.-" evidence="6"/>
<keyword evidence="3" id="KW-0732">Signal</keyword>
<evidence type="ECO:0000256" key="1">
    <source>
        <dbReference type="ARBA" id="ARBA00008764"/>
    </source>
</evidence>
<dbReference type="PANTHER" id="PTHR14389">
    <property type="entry name" value="SI:CH1073-475A24.1"/>
    <property type="match status" value="1"/>
</dbReference>
<dbReference type="Gene3D" id="2.40.10.10">
    <property type="entry name" value="Trypsin-like serine proteases"/>
    <property type="match status" value="2"/>
</dbReference>
<gene>
    <name evidence="8" type="ORF">KZ829_26000</name>
</gene>
<dbReference type="InterPro" id="IPR045430">
    <property type="entry name" value="EAD1"/>
</dbReference>
<feature type="domain" description="Effector-associated" evidence="7">
    <location>
        <begin position="9"/>
        <end position="80"/>
    </location>
</feature>
<dbReference type="GO" id="GO:0006508">
    <property type="term" value="P:proteolysis"/>
    <property type="evidence" value="ECO:0007669"/>
    <property type="project" value="UniProtKB-KW"/>
</dbReference>
<evidence type="ECO:0000256" key="3">
    <source>
        <dbReference type="ARBA" id="ARBA00022729"/>
    </source>
</evidence>
<organism evidence="8 9">
    <name type="scientific">Actinoplanes hulinensis</name>
    <dbReference type="NCBI Taxonomy" id="1144547"/>
    <lineage>
        <taxon>Bacteria</taxon>
        <taxon>Bacillati</taxon>
        <taxon>Actinomycetota</taxon>
        <taxon>Actinomycetes</taxon>
        <taxon>Micromonosporales</taxon>
        <taxon>Micromonosporaceae</taxon>
        <taxon>Actinoplanes</taxon>
    </lineage>
</organism>
<protein>
    <recommendedName>
        <fullName evidence="6">Serine protease</fullName>
        <ecNumber evidence="6">3.4.21.-</ecNumber>
    </recommendedName>
</protein>
<comment type="caution">
    <text evidence="8">The sequence shown here is derived from an EMBL/GenBank/DDBJ whole genome shotgun (WGS) entry which is preliminary data.</text>
</comment>
<dbReference type="EMBL" id="JAHXZI010000014">
    <property type="protein sequence ID" value="MBW6437193.1"/>
    <property type="molecule type" value="Genomic_DNA"/>
</dbReference>
<dbReference type="PANTHER" id="PTHR14389:SF3">
    <property type="entry name" value="PROTEIN FAM111A-LIKE"/>
    <property type="match status" value="1"/>
</dbReference>
<dbReference type="RefSeq" id="WP_220146531.1">
    <property type="nucleotide sequence ID" value="NZ_JAHXZI010000014.1"/>
</dbReference>
<keyword evidence="4 6" id="KW-0378">Hydrolase</keyword>
<dbReference type="InterPro" id="IPR008256">
    <property type="entry name" value="Peptidase_S1B"/>
</dbReference>
<dbReference type="Pfam" id="PF13365">
    <property type="entry name" value="Trypsin_2"/>
    <property type="match status" value="1"/>
</dbReference>
<evidence type="ECO:0000256" key="2">
    <source>
        <dbReference type="ARBA" id="ARBA00022670"/>
    </source>
</evidence>
<comment type="similarity">
    <text evidence="1 6">Belongs to the peptidase S1B family.</text>
</comment>
<dbReference type="Pfam" id="PF19955">
    <property type="entry name" value="EAD1"/>
    <property type="match status" value="1"/>
</dbReference>
<dbReference type="PRINTS" id="PR00839">
    <property type="entry name" value="V8PROTEASE"/>
</dbReference>
<keyword evidence="9" id="KW-1185">Reference proteome</keyword>
<evidence type="ECO:0000313" key="9">
    <source>
        <dbReference type="Proteomes" id="UP001519863"/>
    </source>
</evidence>
<reference evidence="8 9" key="1">
    <citation type="journal article" date="2013" name="Antonie Van Leeuwenhoek">
        <title>Actinoplanes hulinensis sp. nov., a novel actinomycete isolated from soybean root (Glycine max (L.) Merr).</title>
        <authorList>
            <person name="Shen Y."/>
            <person name="Liu C."/>
            <person name="Wang X."/>
            <person name="Zhao J."/>
            <person name="Jia F."/>
            <person name="Zhang Y."/>
            <person name="Wang L."/>
            <person name="Yang D."/>
            <person name="Xiang W."/>
        </authorList>
    </citation>
    <scope>NUCLEOTIDE SEQUENCE [LARGE SCALE GENOMIC DNA]</scope>
    <source>
        <strain evidence="8 9">NEAU-M9</strain>
    </source>
</reference>
<evidence type="ECO:0000256" key="5">
    <source>
        <dbReference type="ARBA" id="ARBA00022825"/>
    </source>
</evidence>
<dbReference type="InterPro" id="IPR043504">
    <property type="entry name" value="Peptidase_S1_PA_chymotrypsin"/>
</dbReference>
<dbReference type="SUPFAM" id="SSF50494">
    <property type="entry name" value="Trypsin-like serine proteases"/>
    <property type="match status" value="1"/>
</dbReference>
<dbReference type="InterPro" id="IPR009003">
    <property type="entry name" value="Peptidase_S1_PA"/>
</dbReference>
<keyword evidence="5 6" id="KW-0720">Serine protease</keyword>
<evidence type="ECO:0000259" key="7">
    <source>
        <dbReference type="Pfam" id="PF19955"/>
    </source>
</evidence>
<keyword evidence="2 6" id="KW-0645">Protease</keyword>
<evidence type="ECO:0000256" key="4">
    <source>
        <dbReference type="ARBA" id="ARBA00022801"/>
    </source>
</evidence>
<proteinExistence type="inferred from homology"/>
<sequence length="349" mass="38594">MHPLDGYPDWSRPQWLQLRDLLVLAYEDEQALRRVAKQVGIVPGTFPGRGDVRSTTFDLIEVLAKQKLLRAFVQIAADDPAIRDYHDRLRELLDGDPIGRPSGGPPPVWQTTADDLVVIQRQRLLVGRDRLFPVRLAGEIGEAARSVAQLTVLFGATSVHGTGFLIADRLLLTAYHNLLDAKLGTATRATANFDYDGRKLAEQFVCEVDPAPVAGDPDADWAVLRIRETTGRKPLKLGSRFMLLPGNPLVIIQHPGGAEKRFAFDHQAVAHVGDRYVQYLADTMVGSSGSPVCNEGMEVIAIHQCDVAERLMIDDRTQTVWHNQGLLVNPIMAELERVLTEHGRPGSDK</sequence>
<dbReference type="Proteomes" id="UP001519863">
    <property type="component" value="Unassembled WGS sequence"/>
</dbReference>
<accession>A0ABS7B897</accession>
<evidence type="ECO:0000256" key="6">
    <source>
        <dbReference type="RuleBase" id="RU004296"/>
    </source>
</evidence>
<name>A0ABS7B897_9ACTN</name>
<evidence type="ECO:0000313" key="8">
    <source>
        <dbReference type="EMBL" id="MBW6437193.1"/>
    </source>
</evidence>